<keyword evidence="24" id="KW-1185">Reference proteome</keyword>
<keyword evidence="2" id="KW-0815">Transposition</keyword>
<keyword evidence="6" id="KW-0540">Nuclease</keyword>
<name>A0A9Q3GTF2_9BASI</name>
<dbReference type="GO" id="GO:0004519">
    <property type="term" value="F:endonuclease activity"/>
    <property type="evidence" value="ECO:0007669"/>
    <property type="project" value="UniProtKB-KW"/>
</dbReference>
<keyword evidence="10" id="KW-0378">Hydrolase</keyword>
<evidence type="ECO:0000256" key="15">
    <source>
        <dbReference type="ARBA" id="ARBA00022918"/>
    </source>
</evidence>
<dbReference type="GO" id="GO:0008233">
    <property type="term" value="F:peptidase activity"/>
    <property type="evidence" value="ECO:0007669"/>
    <property type="project" value="UniProtKB-KW"/>
</dbReference>
<dbReference type="Pfam" id="PF25597">
    <property type="entry name" value="SH3_retrovirus"/>
    <property type="match status" value="1"/>
</dbReference>
<keyword evidence="11" id="KW-0067">ATP-binding</keyword>
<evidence type="ECO:0000256" key="14">
    <source>
        <dbReference type="ARBA" id="ARBA00022908"/>
    </source>
</evidence>
<evidence type="ECO:0000313" key="24">
    <source>
        <dbReference type="Proteomes" id="UP000765509"/>
    </source>
</evidence>
<evidence type="ECO:0000256" key="21">
    <source>
        <dbReference type="SAM" id="MobiDB-lite"/>
    </source>
</evidence>
<feature type="domain" description="Integrase catalytic" evidence="22">
    <location>
        <begin position="513"/>
        <end position="649"/>
    </location>
</feature>
<evidence type="ECO:0000256" key="17">
    <source>
        <dbReference type="ARBA" id="ARBA00023113"/>
    </source>
</evidence>
<dbReference type="PANTHER" id="PTHR42648:SF11">
    <property type="entry name" value="TRANSPOSON TY4-P GAG-POL POLYPROTEIN"/>
    <property type="match status" value="1"/>
</dbReference>
<keyword evidence="7" id="KW-0479">Metal-binding</keyword>
<evidence type="ECO:0000256" key="13">
    <source>
        <dbReference type="ARBA" id="ARBA00022884"/>
    </source>
</evidence>
<dbReference type="GO" id="GO:0006508">
    <property type="term" value="P:proteolysis"/>
    <property type="evidence" value="ECO:0007669"/>
    <property type="project" value="UniProtKB-KW"/>
</dbReference>
<keyword evidence="4" id="KW-0645">Protease</keyword>
<keyword evidence="14" id="KW-0229">DNA integration</keyword>
<evidence type="ECO:0000256" key="19">
    <source>
        <dbReference type="ARBA" id="ARBA00048173"/>
    </source>
</evidence>
<keyword evidence="17" id="KW-0917">Virion maturation</keyword>
<dbReference type="EMBL" id="AVOT02005619">
    <property type="protein sequence ID" value="MBW0479543.1"/>
    <property type="molecule type" value="Genomic_DNA"/>
</dbReference>
<dbReference type="GO" id="GO:0003723">
    <property type="term" value="F:RNA binding"/>
    <property type="evidence" value="ECO:0007669"/>
    <property type="project" value="UniProtKB-KW"/>
</dbReference>
<evidence type="ECO:0000256" key="8">
    <source>
        <dbReference type="ARBA" id="ARBA00022741"/>
    </source>
</evidence>
<evidence type="ECO:0000256" key="4">
    <source>
        <dbReference type="ARBA" id="ARBA00022670"/>
    </source>
</evidence>
<proteinExistence type="predicted"/>
<reference evidence="23" key="1">
    <citation type="submission" date="2021-03" db="EMBL/GenBank/DDBJ databases">
        <title>Draft genome sequence of rust myrtle Austropuccinia psidii MF-1, a brazilian biotype.</title>
        <authorList>
            <person name="Quecine M.C."/>
            <person name="Pachon D.M.R."/>
            <person name="Bonatelli M.L."/>
            <person name="Correr F.H."/>
            <person name="Franceschini L.M."/>
            <person name="Leite T.F."/>
            <person name="Margarido G.R.A."/>
            <person name="Almeida C.A."/>
            <person name="Ferrarezi J.A."/>
            <person name="Labate C.A."/>
        </authorList>
    </citation>
    <scope>NUCLEOTIDE SEQUENCE</scope>
    <source>
        <strain evidence="23">MF-1</strain>
    </source>
</reference>
<keyword evidence="9" id="KW-0255">Endonuclease</keyword>
<keyword evidence="18" id="KW-0233">DNA recombination</keyword>
<dbReference type="InterPro" id="IPR054722">
    <property type="entry name" value="PolX-like_BBD"/>
</dbReference>
<keyword evidence="12" id="KW-0460">Magnesium</keyword>
<comment type="catalytic activity">
    <reaction evidence="19">
        <text>DNA(n) + a 2'-deoxyribonucleoside 5'-triphosphate = DNA(n+1) + diphosphate</text>
        <dbReference type="Rhea" id="RHEA:22508"/>
        <dbReference type="Rhea" id="RHEA-COMP:17339"/>
        <dbReference type="Rhea" id="RHEA-COMP:17340"/>
        <dbReference type="ChEBI" id="CHEBI:33019"/>
        <dbReference type="ChEBI" id="CHEBI:61560"/>
        <dbReference type="ChEBI" id="CHEBI:173112"/>
        <dbReference type="EC" id="2.7.7.49"/>
    </reaction>
</comment>
<feature type="region of interest" description="Disordered" evidence="21">
    <location>
        <begin position="220"/>
        <end position="255"/>
    </location>
</feature>
<comment type="function">
    <text evidence="1">The aspartyl protease (PR) mediates the proteolytic cleavages of the Gag and Gag-Pol polyproteins after assembly of the VLP.</text>
</comment>
<dbReference type="PANTHER" id="PTHR42648">
    <property type="entry name" value="TRANSPOSASE, PUTATIVE-RELATED"/>
    <property type="match status" value="1"/>
</dbReference>
<dbReference type="GO" id="GO:0032196">
    <property type="term" value="P:transposition"/>
    <property type="evidence" value="ECO:0007669"/>
    <property type="project" value="UniProtKB-KW"/>
</dbReference>
<evidence type="ECO:0000256" key="12">
    <source>
        <dbReference type="ARBA" id="ARBA00022842"/>
    </source>
</evidence>
<accession>A0A9Q3GTF2</accession>
<evidence type="ECO:0000256" key="20">
    <source>
        <dbReference type="ARBA" id="ARBA00049244"/>
    </source>
</evidence>
<evidence type="ECO:0000256" key="9">
    <source>
        <dbReference type="ARBA" id="ARBA00022759"/>
    </source>
</evidence>
<evidence type="ECO:0000256" key="5">
    <source>
        <dbReference type="ARBA" id="ARBA00022695"/>
    </source>
</evidence>
<evidence type="ECO:0000256" key="3">
    <source>
        <dbReference type="ARBA" id="ARBA00022612"/>
    </source>
</evidence>
<keyword evidence="5" id="KW-0548">Nucleotidyltransferase</keyword>
<dbReference type="InterPro" id="IPR012337">
    <property type="entry name" value="RNaseH-like_sf"/>
</dbReference>
<evidence type="ECO:0000256" key="7">
    <source>
        <dbReference type="ARBA" id="ARBA00022723"/>
    </source>
</evidence>
<dbReference type="GO" id="GO:0003964">
    <property type="term" value="F:RNA-directed DNA polymerase activity"/>
    <property type="evidence" value="ECO:0007669"/>
    <property type="project" value="UniProtKB-KW"/>
</dbReference>
<keyword evidence="15" id="KW-0695">RNA-directed DNA polymerase</keyword>
<evidence type="ECO:0000256" key="2">
    <source>
        <dbReference type="ARBA" id="ARBA00022578"/>
    </source>
</evidence>
<dbReference type="GO" id="GO:0015074">
    <property type="term" value="P:DNA integration"/>
    <property type="evidence" value="ECO:0007669"/>
    <property type="project" value="UniProtKB-KW"/>
</dbReference>
<evidence type="ECO:0000256" key="6">
    <source>
        <dbReference type="ARBA" id="ARBA00022722"/>
    </source>
</evidence>
<dbReference type="Gene3D" id="3.30.420.10">
    <property type="entry name" value="Ribonuclease H-like superfamily/Ribonuclease H"/>
    <property type="match status" value="1"/>
</dbReference>
<keyword evidence="8" id="KW-0547">Nucleotide-binding</keyword>
<keyword evidence="3" id="KW-1188">Viral release from host cell</keyword>
<dbReference type="InterPro" id="IPR039537">
    <property type="entry name" value="Retrotran_Ty1/copia-like"/>
</dbReference>
<dbReference type="InterPro" id="IPR057670">
    <property type="entry name" value="SH3_retrovirus"/>
</dbReference>
<comment type="catalytic activity">
    <reaction evidence="20">
        <text>DNA(n) + a 2'-deoxyribonucleoside 5'-triphosphate = DNA(n+1) + diphosphate</text>
        <dbReference type="Rhea" id="RHEA:22508"/>
        <dbReference type="Rhea" id="RHEA-COMP:17339"/>
        <dbReference type="Rhea" id="RHEA-COMP:17340"/>
        <dbReference type="ChEBI" id="CHEBI:33019"/>
        <dbReference type="ChEBI" id="CHEBI:61560"/>
        <dbReference type="ChEBI" id="CHEBI:173112"/>
        <dbReference type="EC" id="2.7.7.7"/>
    </reaction>
</comment>
<evidence type="ECO:0000256" key="16">
    <source>
        <dbReference type="ARBA" id="ARBA00022932"/>
    </source>
</evidence>
<keyword evidence="13" id="KW-0694">RNA-binding</keyword>
<sequence>MSNKKYDLDDLRAALFNSTTQSGAHFRQQVEIDRLGEGITPRLTSDGMNFHHWAKSLTRLVERTHGVKDYFGTQDNNPGSERNAEIRTYIKKSVAVDLNNSIKEEDEARKVYHLLKNQFEKPSWSHVMNLVDDLINAPEASKNLNEAFATTKSTVSNLRSAIGSAWTDEAITAMFFHLRNKKHFHQISTALDSKLSLEATYKIKAGDILHIAQQFQKRRTEPSYDHSPSLMAASGSASPQHFRRQSVAPRDKQPSTRILIGQQSESWAQYHLSPRFPCLHCFEWGHWVQDCKWNKAGLPAIKDPRKKNPNAVLKKSSVFSHPCIAEVEMDDGEPLLSSIQETPGDTSLVLLDSGATHHVTGNATLFTEYKKVDLTLSVASARQHPVVGKGIINLACPSGDLKLTEVLHCPNIPETVLSIGKFVRNDGEVKFEGGLFKLIQNSCTHYSSLKGDRWFLCLNNKLFCNAISDYSKDVSRLLHRRLAHLSLRTVSACARGRGGDGSHGAFLSLNGQEEAANFITEWIEKFNNLTKYSVKRLRSDNGGEFSSQHLKEYLDRKGIIDERTIPYKHHQAGKIKRTNQTIAEAARSMDLTPKARELIHIGIAKDGKGWLFWDNTRKQLVKGASAVFDENKGQPTDGRVPGVSTIQIQNIFDTSMIKEIGYQDEQVELMNVSASLHSDAPDSYKEALASNEKQEWKEAILAEIASMGKMKVWTEVPKNAASSVLGTRWVFTVKRDPAGKIT</sequence>
<dbReference type="Pfam" id="PF22936">
    <property type="entry name" value="Pol_BBD"/>
    <property type="match status" value="1"/>
</dbReference>
<evidence type="ECO:0000256" key="11">
    <source>
        <dbReference type="ARBA" id="ARBA00022840"/>
    </source>
</evidence>
<evidence type="ECO:0000256" key="10">
    <source>
        <dbReference type="ARBA" id="ARBA00022801"/>
    </source>
</evidence>
<evidence type="ECO:0000259" key="22">
    <source>
        <dbReference type="PROSITE" id="PS50994"/>
    </source>
</evidence>
<keyword evidence="16" id="KW-0239">DNA-directed DNA polymerase</keyword>
<dbReference type="PROSITE" id="PS50994">
    <property type="entry name" value="INTEGRASE"/>
    <property type="match status" value="1"/>
</dbReference>
<dbReference type="GO" id="GO:0003887">
    <property type="term" value="F:DNA-directed DNA polymerase activity"/>
    <property type="evidence" value="ECO:0007669"/>
    <property type="project" value="UniProtKB-KW"/>
</dbReference>
<protein>
    <recommendedName>
        <fullName evidence="22">Integrase catalytic domain-containing protein</fullName>
    </recommendedName>
</protein>
<dbReference type="AlphaFoldDB" id="A0A9Q3GTF2"/>
<evidence type="ECO:0000313" key="23">
    <source>
        <dbReference type="EMBL" id="MBW0479543.1"/>
    </source>
</evidence>
<keyword evidence="16" id="KW-0808">Transferase</keyword>
<dbReference type="GO" id="GO:0005524">
    <property type="term" value="F:ATP binding"/>
    <property type="evidence" value="ECO:0007669"/>
    <property type="project" value="UniProtKB-KW"/>
</dbReference>
<dbReference type="Proteomes" id="UP000765509">
    <property type="component" value="Unassembled WGS sequence"/>
</dbReference>
<dbReference type="GO" id="GO:0046872">
    <property type="term" value="F:metal ion binding"/>
    <property type="evidence" value="ECO:0007669"/>
    <property type="project" value="UniProtKB-KW"/>
</dbReference>
<organism evidence="23 24">
    <name type="scientific">Austropuccinia psidii MF-1</name>
    <dbReference type="NCBI Taxonomy" id="1389203"/>
    <lineage>
        <taxon>Eukaryota</taxon>
        <taxon>Fungi</taxon>
        <taxon>Dikarya</taxon>
        <taxon>Basidiomycota</taxon>
        <taxon>Pucciniomycotina</taxon>
        <taxon>Pucciniomycetes</taxon>
        <taxon>Pucciniales</taxon>
        <taxon>Sphaerophragmiaceae</taxon>
        <taxon>Austropuccinia</taxon>
    </lineage>
</organism>
<dbReference type="SUPFAM" id="SSF53098">
    <property type="entry name" value="Ribonuclease H-like"/>
    <property type="match status" value="1"/>
</dbReference>
<dbReference type="GO" id="GO:0005634">
    <property type="term" value="C:nucleus"/>
    <property type="evidence" value="ECO:0007669"/>
    <property type="project" value="UniProtKB-ARBA"/>
</dbReference>
<comment type="caution">
    <text evidence="23">The sequence shown here is derived from an EMBL/GenBank/DDBJ whole genome shotgun (WGS) entry which is preliminary data.</text>
</comment>
<dbReference type="InterPro" id="IPR001584">
    <property type="entry name" value="Integrase_cat-core"/>
</dbReference>
<dbReference type="GO" id="GO:0006310">
    <property type="term" value="P:DNA recombination"/>
    <property type="evidence" value="ECO:0007669"/>
    <property type="project" value="UniProtKB-KW"/>
</dbReference>
<dbReference type="InterPro" id="IPR036397">
    <property type="entry name" value="RNaseH_sf"/>
</dbReference>
<evidence type="ECO:0000256" key="18">
    <source>
        <dbReference type="ARBA" id="ARBA00023172"/>
    </source>
</evidence>
<gene>
    <name evidence="23" type="ORF">O181_019258</name>
</gene>
<evidence type="ECO:0000256" key="1">
    <source>
        <dbReference type="ARBA" id="ARBA00002180"/>
    </source>
</evidence>